<name>A0A6N8JI76_9BACT</name>
<comment type="caution">
    <text evidence="3">The sequence shown here is derived from an EMBL/GenBank/DDBJ whole genome shotgun (WGS) entry which is preliminary data.</text>
</comment>
<organism evidence="3 4">
    <name type="scientific">Chitinophaga oryziterrae</name>
    <dbReference type="NCBI Taxonomy" id="1031224"/>
    <lineage>
        <taxon>Bacteria</taxon>
        <taxon>Pseudomonadati</taxon>
        <taxon>Bacteroidota</taxon>
        <taxon>Chitinophagia</taxon>
        <taxon>Chitinophagales</taxon>
        <taxon>Chitinophagaceae</taxon>
        <taxon>Chitinophaga</taxon>
    </lineage>
</organism>
<evidence type="ECO:0000259" key="2">
    <source>
        <dbReference type="Pfam" id="PF09917"/>
    </source>
</evidence>
<accession>A0A6N8JI76</accession>
<dbReference type="RefSeq" id="WP_157302783.1">
    <property type="nucleotide sequence ID" value="NZ_BAAAZB010000001.1"/>
</dbReference>
<dbReference type="EMBL" id="WRXO01000009">
    <property type="protein sequence ID" value="MVT43978.1"/>
    <property type="molecule type" value="Genomic_DNA"/>
</dbReference>
<dbReference type="Pfam" id="PF09917">
    <property type="entry name" value="DUF2147"/>
    <property type="match status" value="1"/>
</dbReference>
<dbReference type="Proteomes" id="UP000468388">
    <property type="component" value="Unassembled WGS sequence"/>
</dbReference>
<sequence length="120" mass="13497">MKIAMLALILGLFSAHAFSQSADKINGEWTNDQHDKKILFHKTNDGTYEGEIIWTKGTKAKPGDTIIKGLKFRDNKYTDGQLFLPARGEWVKCSAVLKNENTLEITGSKSMFSKTVTWTK</sequence>
<gene>
    <name evidence="3" type="ORF">GO495_25505</name>
</gene>
<dbReference type="AlphaFoldDB" id="A0A6N8JI76"/>
<proteinExistence type="predicted"/>
<dbReference type="Gene3D" id="2.40.128.520">
    <property type="match status" value="1"/>
</dbReference>
<dbReference type="OrthoDB" id="670849at2"/>
<evidence type="ECO:0000313" key="3">
    <source>
        <dbReference type="EMBL" id="MVT43978.1"/>
    </source>
</evidence>
<keyword evidence="1" id="KW-0732">Signal</keyword>
<feature type="signal peptide" evidence="1">
    <location>
        <begin position="1"/>
        <end position="17"/>
    </location>
</feature>
<protein>
    <submittedName>
        <fullName evidence="3">DUF2147 domain-containing protein</fullName>
    </submittedName>
</protein>
<evidence type="ECO:0000313" key="4">
    <source>
        <dbReference type="Proteomes" id="UP000468388"/>
    </source>
</evidence>
<feature type="chain" id="PRO_5026985916" evidence="1">
    <location>
        <begin position="18"/>
        <end position="120"/>
    </location>
</feature>
<keyword evidence="4" id="KW-1185">Reference proteome</keyword>
<reference evidence="3 4" key="1">
    <citation type="submission" date="2019-12" db="EMBL/GenBank/DDBJ databases">
        <title>The draft genomic sequence of strain Chitinophaga oryziterrae JCM 16595.</title>
        <authorList>
            <person name="Zhang X."/>
        </authorList>
    </citation>
    <scope>NUCLEOTIDE SEQUENCE [LARGE SCALE GENOMIC DNA]</scope>
    <source>
        <strain evidence="3 4">JCM 16595</strain>
    </source>
</reference>
<evidence type="ECO:0000256" key="1">
    <source>
        <dbReference type="SAM" id="SignalP"/>
    </source>
</evidence>
<dbReference type="InterPro" id="IPR019223">
    <property type="entry name" value="DUF2147"/>
</dbReference>
<feature type="domain" description="DUF2147" evidence="2">
    <location>
        <begin position="27"/>
        <end position="120"/>
    </location>
</feature>